<evidence type="ECO:0000256" key="6">
    <source>
        <dbReference type="ARBA" id="ARBA00023136"/>
    </source>
</evidence>
<feature type="domain" description="ABC transmembrane type-1" evidence="8">
    <location>
        <begin position="1"/>
        <end position="115"/>
    </location>
</feature>
<sequence>MSVVIGMVIGTGMGMLAGYAGGKVETAVMRITDIMMSFPDEVFGVMVMIVLGTGVQNVIIAITVLMIPRFARMGHAPTLALKEADYIAAAKSIGASDSRVIMSHILPNIFGEILV</sequence>
<evidence type="ECO:0000256" key="5">
    <source>
        <dbReference type="ARBA" id="ARBA00022989"/>
    </source>
</evidence>
<dbReference type="InterPro" id="IPR035906">
    <property type="entry name" value="MetI-like_sf"/>
</dbReference>
<keyword evidence="3" id="KW-1003">Cell membrane</keyword>
<keyword evidence="6 7" id="KW-0472">Membrane</keyword>
<evidence type="ECO:0000256" key="3">
    <source>
        <dbReference type="ARBA" id="ARBA00022475"/>
    </source>
</evidence>
<dbReference type="GO" id="GO:0055085">
    <property type="term" value="P:transmembrane transport"/>
    <property type="evidence" value="ECO:0007669"/>
    <property type="project" value="InterPro"/>
</dbReference>
<dbReference type="EMBL" id="BARS01041753">
    <property type="protein sequence ID" value="GAG35647.1"/>
    <property type="molecule type" value="Genomic_DNA"/>
</dbReference>
<comment type="caution">
    <text evidence="9">The sequence shown here is derived from an EMBL/GenBank/DDBJ whole genome shotgun (WGS) entry which is preliminary data.</text>
</comment>
<dbReference type="Pfam" id="PF00528">
    <property type="entry name" value="BPD_transp_1"/>
    <property type="match status" value="1"/>
</dbReference>
<evidence type="ECO:0000259" key="8">
    <source>
        <dbReference type="PROSITE" id="PS50928"/>
    </source>
</evidence>
<proteinExistence type="predicted"/>
<keyword evidence="5 7" id="KW-1133">Transmembrane helix</keyword>
<reference evidence="9" key="1">
    <citation type="journal article" date="2014" name="Front. Microbiol.">
        <title>High frequency of phylogenetically diverse reductive dehalogenase-homologous genes in deep subseafloor sedimentary metagenomes.</title>
        <authorList>
            <person name="Kawai M."/>
            <person name="Futagami T."/>
            <person name="Toyoda A."/>
            <person name="Takaki Y."/>
            <person name="Nishi S."/>
            <person name="Hori S."/>
            <person name="Arai W."/>
            <person name="Tsubouchi T."/>
            <person name="Morono Y."/>
            <person name="Uchiyama I."/>
            <person name="Ito T."/>
            <person name="Fujiyama A."/>
            <person name="Inagaki F."/>
            <person name="Takami H."/>
        </authorList>
    </citation>
    <scope>NUCLEOTIDE SEQUENCE</scope>
    <source>
        <strain evidence="9">Expedition CK06-06</strain>
    </source>
</reference>
<evidence type="ECO:0000256" key="2">
    <source>
        <dbReference type="ARBA" id="ARBA00022448"/>
    </source>
</evidence>
<gene>
    <name evidence="9" type="ORF">S01H1_63446</name>
</gene>
<keyword evidence="2" id="KW-0813">Transport</keyword>
<protein>
    <recommendedName>
        <fullName evidence="8">ABC transmembrane type-1 domain-containing protein</fullName>
    </recommendedName>
</protein>
<dbReference type="PROSITE" id="PS50928">
    <property type="entry name" value="ABC_TM1"/>
    <property type="match status" value="1"/>
</dbReference>
<evidence type="ECO:0000256" key="7">
    <source>
        <dbReference type="SAM" id="Phobius"/>
    </source>
</evidence>
<organism evidence="9">
    <name type="scientific">marine sediment metagenome</name>
    <dbReference type="NCBI Taxonomy" id="412755"/>
    <lineage>
        <taxon>unclassified sequences</taxon>
        <taxon>metagenomes</taxon>
        <taxon>ecological metagenomes</taxon>
    </lineage>
</organism>
<dbReference type="SUPFAM" id="SSF161098">
    <property type="entry name" value="MetI-like"/>
    <property type="match status" value="1"/>
</dbReference>
<evidence type="ECO:0000313" key="9">
    <source>
        <dbReference type="EMBL" id="GAG35647.1"/>
    </source>
</evidence>
<dbReference type="AlphaFoldDB" id="X0XJX1"/>
<dbReference type="InterPro" id="IPR050366">
    <property type="entry name" value="BP-dependent_transpt_permease"/>
</dbReference>
<dbReference type="InterPro" id="IPR000515">
    <property type="entry name" value="MetI-like"/>
</dbReference>
<feature type="transmembrane region" description="Helical" evidence="7">
    <location>
        <begin position="42"/>
        <end position="67"/>
    </location>
</feature>
<evidence type="ECO:0000256" key="1">
    <source>
        <dbReference type="ARBA" id="ARBA00004651"/>
    </source>
</evidence>
<feature type="non-terminal residue" evidence="9">
    <location>
        <position position="115"/>
    </location>
</feature>
<dbReference type="CDD" id="cd06261">
    <property type="entry name" value="TM_PBP2"/>
    <property type="match status" value="1"/>
</dbReference>
<name>X0XJX1_9ZZZZ</name>
<keyword evidence="4 7" id="KW-0812">Transmembrane</keyword>
<dbReference type="Gene3D" id="1.10.3720.10">
    <property type="entry name" value="MetI-like"/>
    <property type="match status" value="1"/>
</dbReference>
<accession>X0XJX1</accession>
<dbReference type="PANTHER" id="PTHR43386:SF1">
    <property type="entry name" value="D,D-DIPEPTIDE TRANSPORT SYSTEM PERMEASE PROTEIN DDPC-RELATED"/>
    <property type="match status" value="1"/>
</dbReference>
<dbReference type="PANTHER" id="PTHR43386">
    <property type="entry name" value="OLIGOPEPTIDE TRANSPORT SYSTEM PERMEASE PROTEIN APPC"/>
    <property type="match status" value="1"/>
</dbReference>
<dbReference type="GO" id="GO:0005886">
    <property type="term" value="C:plasma membrane"/>
    <property type="evidence" value="ECO:0007669"/>
    <property type="project" value="UniProtKB-SubCell"/>
</dbReference>
<comment type="subcellular location">
    <subcellularLocation>
        <location evidence="1">Cell membrane</location>
        <topology evidence="1">Multi-pass membrane protein</topology>
    </subcellularLocation>
</comment>
<evidence type="ECO:0000256" key="4">
    <source>
        <dbReference type="ARBA" id="ARBA00022692"/>
    </source>
</evidence>